<dbReference type="Gene3D" id="3.90.105.10">
    <property type="entry name" value="Molybdopterin biosynthesis moea protein, domain 2"/>
    <property type="match status" value="1"/>
</dbReference>
<feature type="domain" description="MoaB/Mog" evidence="2">
    <location>
        <begin position="87"/>
        <end position="220"/>
    </location>
</feature>
<evidence type="ECO:0000313" key="3">
    <source>
        <dbReference type="EMBL" id="MFC5381468.1"/>
    </source>
</evidence>
<keyword evidence="1" id="KW-0500">Molybdenum</keyword>
<dbReference type="InterPro" id="IPR036425">
    <property type="entry name" value="MoaB/Mog-like_dom_sf"/>
</dbReference>
<keyword evidence="1" id="KW-0808">Transferase</keyword>
<organism evidence="3 4">
    <name type="scientific">Aquipuribacter nitratireducens</name>
    <dbReference type="NCBI Taxonomy" id="650104"/>
    <lineage>
        <taxon>Bacteria</taxon>
        <taxon>Bacillati</taxon>
        <taxon>Actinomycetota</taxon>
        <taxon>Actinomycetes</taxon>
        <taxon>Micrococcales</taxon>
        <taxon>Intrasporangiaceae</taxon>
        <taxon>Aquipuribacter</taxon>
    </lineage>
</organism>
<evidence type="ECO:0000259" key="2">
    <source>
        <dbReference type="Pfam" id="PF00994"/>
    </source>
</evidence>
<dbReference type="Gene3D" id="3.40.980.10">
    <property type="entry name" value="MoaB/Mog-like domain"/>
    <property type="match status" value="1"/>
</dbReference>
<dbReference type="EMBL" id="JBHSLD010000009">
    <property type="protein sequence ID" value="MFC5381468.1"/>
    <property type="molecule type" value="Genomic_DNA"/>
</dbReference>
<dbReference type="RefSeq" id="WP_340269353.1">
    <property type="nucleotide sequence ID" value="NZ_JBBEOG010000004.1"/>
</dbReference>
<dbReference type="Pfam" id="PF00994">
    <property type="entry name" value="MoCF_biosynth"/>
    <property type="match status" value="1"/>
</dbReference>
<dbReference type="Gene3D" id="2.40.340.10">
    <property type="entry name" value="MoeA, C-terminal, domain IV"/>
    <property type="match status" value="1"/>
</dbReference>
<accession>A0ABW0GPK8</accession>
<sequence>MTGAAPGPFTVDEARSAARALGAARVPRHVPVALDRAHGRVLAVDVRDPTGHVVVPRGSRLGPLAVGAAAAAGADAVHVVVPPRVALLVTGDGLLAAGASRGGRTRDVLSHVLPDLLVALGGDLGPGEAGVASTGADGAAVLDAVAGPYRGTVDVLVTTGGTGGGAEDRLRGVLRRVRARLVVPGVDVEPGGSALVAAVPDGPLVVGLPGRPVAAVALGLLLAGPLLGGWLGVPDAGLAEVALAGQVTAGPWPRVLPARLDVAQGRVEARDPGAVGLAGATGVVVVGRGGAARWVPLPVAG</sequence>
<dbReference type="InterPro" id="IPR001453">
    <property type="entry name" value="MoaB/Mog_dom"/>
</dbReference>
<dbReference type="PANTHER" id="PTHR10192">
    <property type="entry name" value="MOLYBDOPTERIN BIOSYNTHESIS PROTEIN"/>
    <property type="match status" value="1"/>
</dbReference>
<dbReference type="PANTHER" id="PTHR10192:SF5">
    <property type="entry name" value="GEPHYRIN"/>
    <property type="match status" value="1"/>
</dbReference>
<comment type="catalytic activity">
    <reaction evidence="1">
        <text>adenylyl-molybdopterin + molybdate = Mo-molybdopterin + AMP + H(+)</text>
        <dbReference type="Rhea" id="RHEA:35047"/>
        <dbReference type="ChEBI" id="CHEBI:15378"/>
        <dbReference type="ChEBI" id="CHEBI:36264"/>
        <dbReference type="ChEBI" id="CHEBI:62727"/>
        <dbReference type="ChEBI" id="CHEBI:71302"/>
        <dbReference type="ChEBI" id="CHEBI:456215"/>
    </reaction>
</comment>
<evidence type="ECO:0000256" key="1">
    <source>
        <dbReference type="RuleBase" id="RU365090"/>
    </source>
</evidence>
<dbReference type="Proteomes" id="UP001596122">
    <property type="component" value="Unassembled WGS sequence"/>
</dbReference>
<keyword evidence="1" id="KW-0479">Metal-binding</keyword>
<evidence type="ECO:0000313" key="4">
    <source>
        <dbReference type="Proteomes" id="UP001596122"/>
    </source>
</evidence>
<keyword evidence="4" id="KW-1185">Reference proteome</keyword>
<gene>
    <name evidence="3" type="ORF">ACFPJ6_11755</name>
</gene>
<comment type="similarity">
    <text evidence="1">Belongs to the MoeA family.</text>
</comment>
<dbReference type="InterPro" id="IPR038987">
    <property type="entry name" value="MoeA-like"/>
</dbReference>
<comment type="function">
    <text evidence="1">Catalyzes the insertion of molybdate into adenylated molybdopterin with the concomitant release of AMP.</text>
</comment>
<comment type="cofactor">
    <cofactor evidence="1">
        <name>Mg(2+)</name>
        <dbReference type="ChEBI" id="CHEBI:18420"/>
    </cofactor>
</comment>
<name>A0ABW0GPK8_9MICO</name>
<keyword evidence="1" id="KW-0460">Magnesium</keyword>
<dbReference type="SUPFAM" id="SSF53218">
    <property type="entry name" value="Molybdenum cofactor biosynthesis proteins"/>
    <property type="match status" value="1"/>
</dbReference>
<reference evidence="4" key="1">
    <citation type="journal article" date="2019" name="Int. J. Syst. Evol. Microbiol.">
        <title>The Global Catalogue of Microorganisms (GCM) 10K type strain sequencing project: providing services to taxonomists for standard genome sequencing and annotation.</title>
        <authorList>
            <consortium name="The Broad Institute Genomics Platform"/>
            <consortium name="The Broad Institute Genome Sequencing Center for Infectious Disease"/>
            <person name="Wu L."/>
            <person name="Ma J."/>
        </authorList>
    </citation>
    <scope>NUCLEOTIDE SEQUENCE [LARGE SCALE GENOMIC DNA]</scope>
    <source>
        <strain evidence="4">CCUG 43114</strain>
    </source>
</reference>
<keyword evidence="1" id="KW-0501">Molybdenum cofactor biosynthesis</keyword>
<comment type="pathway">
    <text evidence="1">Cofactor biosynthesis; molybdopterin biosynthesis.</text>
</comment>
<dbReference type="EC" id="2.10.1.1" evidence="1"/>
<protein>
    <recommendedName>
        <fullName evidence="1">Molybdopterin molybdenumtransferase</fullName>
        <ecNumber evidence="1">2.10.1.1</ecNumber>
    </recommendedName>
</protein>
<proteinExistence type="inferred from homology"/>
<dbReference type="InterPro" id="IPR036688">
    <property type="entry name" value="MoeA_C_domain_IV_sf"/>
</dbReference>
<comment type="caution">
    <text evidence="3">The sequence shown here is derived from an EMBL/GenBank/DDBJ whole genome shotgun (WGS) entry which is preliminary data.</text>
</comment>